<name>A0A2P2JJF7_RHIMU</name>
<accession>A0A2P2JJF7</accession>
<reference evidence="1" key="1">
    <citation type="submission" date="2018-02" db="EMBL/GenBank/DDBJ databases">
        <title>Rhizophora mucronata_Transcriptome.</title>
        <authorList>
            <person name="Meera S.P."/>
            <person name="Sreeshan A."/>
            <person name="Augustine A."/>
        </authorList>
    </citation>
    <scope>NUCLEOTIDE SEQUENCE</scope>
    <source>
        <tissue evidence="1">Leaf</tissue>
    </source>
</reference>
<sequence length="45" mass="5219">MGKVLSLNAYAPFYAIPSFRLTYKSLQHHIPSSRDIVIKLRNKMI</sequence>
<dbReference type="AlphaFoldDB" id="A0A2P2JJF7"/>
<evidence type="ECO:0000313" key="1">
    <source>
        <dbReference type="EMBL" id="MBW93578.1"/>
    </source>
</evidence>
<organism evidence="1">
    <name type="scientific">Rhizophora mucronata</name>
    <name type="common">Asiatic mangrove</name>
    <dbReference type="NCBI Taxonomy" id="61149"/>
    <lineage>
        <taxon>Eukaryota</taxon>
        <taxon>Viridiplantae</taxon>
        <taxon>Streptophyta</taxon>
        <taxon>Embryophyta</taxon>
        <taxon>Tracheophyta</taxon>
        <taxon>Spermatophyta</taxon>
        <taxon>Magnoliopsida</taxon>
        <taxon>eudicotyledons</taxon>
        <taxon>Gunneridae</taxon>
        <taxon>Pentapetalae</taxon>
        <taxon>rosids</taxon>
        <taxon>fabids</taxon>
        <taxon>Malpighiales</taxon>
        <taxon>Rhizophoraceae</taxon>
        <taxon>Rhizophora</taxon>
    </lineage>
</organism>
<proteinExistence type="predicted"/>
<protein>
    <submittedName>
        <fullName evidence="1">Uncharacterized protein</fullName>
    </submittedName>
</protein>
<dbReference type="EMBL" id="GGEC01013095">
    <property type="protein sequence ID" value="MBW93578.1"/>
    <property type="molecule type" value="Transcribed_RNA"/>
</dbReference>